<comment type="caution">
    <text evidence="1">The sequence shown here is derived from an EMBL/GenBank/DDBJ whole genome shotgun (WGS) entry which is preliminary data.</text>
</comment>
<dbReference type="InterPro" id="IPR000888">
    <property type="entry name" value="RmlC-like"/>
</dbReference>
<dbReference type="GO" id="GO:0005829">
    <property type="term" value="C:cytosol"/>
    <property type="evidence" value="ECO:0007669"/>
    <property type="project" value="TreeGrafter"/>
</dbReference>
<dbReference type="GO" id="GO:0008830">
    <property type="term" value="F:dTDP-4-dehydrorhamnose 3,5-epimerase activity"/>
    <property type="evidence" value="ECO:0007669"/>
    <property type="project" value="InterPro"/>
</dbReference>
<reference evidence="1" key="1">
    <citation type="journal article" date="2015" name="Nature">
        <title>Complex archaea that bridge the gap between prokaryotes and eukaryotes.</title>
        <authorList>
            <person name="Spang A."/>
            <person name="Saw J.H."/>
            <person name="Jorgensen S.L."/>
            <person name="Zaremba-Niedzwiedzka K."/>
            <person name="Martijn J."/>
            <person name="Lind A.E."/>
            <person name="van Eijk R."/>
            <person name="Schleper C."/>
            <person name="Guy L."/>
            <person name="Ettema T.J."/>
        </authorList>
    </citation>
    <scope>NUCLEOTIDE SEQUENCE</scope>
</reference>
<dbReference type="SUPFAM" id="SSF51182">
    <property type="entry name" value="RmlC-like cupins"/>
    <property type="match status" value="1"/>
</dbReference>
<dbReference type="AlphaFoldDB" id="A0A0F9M1I8"/>
<dbReference type="GO" id="GO:0000271">
    <property type="term" value="P:polysaccharide biosynthetic process"/>
    <property type="evidence" value="ECO:0007669"/>
    <property type="project" value="TreeGrafter"/>
</dbReference>
<dbReference type="PANTHER" id="PTHR21047">
    <property type="entry name" value="DTDP-6-DEOXY-D-GLUCOSE-3,5 EPIMERASE"/>
    <property type="match status" value="1"/>
</dbReference>
<organism evidence="1">
    <name type="scientific">marine sediment metagenome</name>
    <dbReference type="NCBI Taxonomy" id="412755"/>
    <lineage>
        <taxon>unclassified sequences</taxon>
        <taxon>metagenomes</taxon>
        <taxon>ecological metagenomes</taxon>
    </lineage>
</organism>
<dbReference type="InterPro" id="IPR011051">
    <property type="entry name" value="RmlC_Cupin_sf"/>
</dbReference>
<name>A0A0F9M1I8_9ZZZZ</name>
<proteinExistence type="predicted"/>
<dbReference type="Pfam" id="PF00908">
    <property type="entry name" value="dTDP_sugar_isom"/>
    <property type="match status" value="1"/>
</dbReference>
<dbReference type="EMBL" id="LAZR01011157">
    <property type="protein sequence ID" value="KKM63127.1"/>
    <property type="molecule type" value="Genomic_DNA"/>
</dbReference>
<sequence>MDLIEGVLIKKLKPIIDERGYLQECFRSDWPMFQKFGQAYTTVAFPNVVKAWHYHKIQTDNMICILGNVKLVLYDTRKNSSTNQKINELYFGEKNPLLIAIPNLIWHGFKAIGGTRAMVLNCPTELYNYQEPDEYRLPYDTDEIDYDWEIKMG</sequence>
<gene>
    <name evidence="1" type="ORF">LCGC14_1514620</name>
</gene>
<evidence type="ECO:0000313" key="1">
    <source>
        <dbReference type="EMBL" id="KKM63127.1"/>
    </source>
</evidence>
<accession>A0A0F9M1I8</accession>
<dbReference type="PANTHER" id="PTHR21047:SF2">
    <property type="entry name" value="THYMIDINE DIPHOSPHO-4-KETO-RHAMNOSE 3,5-EPIMERASE"/>
    <property type="match status" value="1"/>
</dbReference>
<protein>
    <recommendedName>
        <fullName evidence="2">dTDP-4-dehydrorhamnose 3,5-epimerase</fullName>
    </recommendedName>
</protein>
<evidence type="ECO:0008006" key="2">
    <source>
        <dbReference type="Google" id="ProtNLM"/>
    </source>
</evidence>
<dbReference type="InterPro" id="IPR014710">
    <property type="entry name" value="RmlC-like_jellyroll"/>
</dbReference>
<dbReference type="Gene3D" id="2.60.120.10">
    <property type="entry name" value="Jelly Rolls"/>
    <property type="match status" value="1"/>
</dbReference>